<feature type="chain" id="PRO_5046564793" evidence="1">
    <location>
        <begin position="21"/>
        <end position="760"/>
    </location>
</feature>
<dbReference type="RefSeq" id="WP_248394687.1">
    <property type="nucleotide sequence ID" value="NZ_CP096203.1"/>
</dbReference>
<feature type="signal peptide" evidence="1">
    <location>
        <begin position="1"/>
        <end position="20"/>
    </location>
</feature>
<dbReference type="SUPFAM" id="SSF50978">
    <property type="entry name" value="WD40 repeat-like"/>
    <property type="match status" value="1"/>
</dbReference>
<evidence type="ECO:0000259" key="2">
    <source>
        <dbReference type="Pfam" id="PF21544"/>
    </source>
</evidence>
<keyword evidence="1" id="KW-0732">Signal</keyword>
<reference evidence="3" key="1">
    <citation type="submission" date="2022-04" db="EMBL/GenBank/DDBJ databases">
        <title>Evolutionary, genomic, and biogeographic characterization of Chryseobacterium nepalense represented by a plastic-degrading bacterium AC3.</title>
        <authorList>
            <person name="Yin Z."/>
            <person name="Liu X."/>
            <person name="Wang D."/>
            <person name="Xie Z."/>
        </authorList>
    </citation>
    <scope>NUCLEOTIDE SEQUENCE</scope>
    <source>
        <strain evidence="3">AC3</strain>
    </source>
</reference>
<proteinExistence type="predicted"/>
<dbReference type="SUPFAM" id="SSF101898">
    <property type="entry name" value="NHL repeat"/>
    <property type="match status" value="1"/>
</dbReference>
<evidence type="ECO:0000313" key="3">
    <source>
        <dbReference type="EMBL" id="UPQ77389.1"/>
    </source>
</evidence>
<dbReference type="Pfam" id="PF21544">
    <property type="entry name" value="PorZ_N_b_propeller"/>
    <property type="match status" value="1"/>
</dbReference>
<evidence type="ECO:0000313" key="4">
    <source>
        <dbReference type="Proteomes" id="UP000830552"/>
    </source>
</evidence>
<dbReference type="InterPro" id="IPR048954">
    <property type="entry name" value="PorZ_N"/>
</dbReference>
<accession>A0ABY4K9G6</accession>
<name>A0ABY4K9G6_9FLAO</name>
<dbReference type="Gene3D" id="2.130.10.10">
    <property type="entry name" value="YVTN repeat-like/Quinoprotein amine dehydrogenase"/>
    <property type="match status" value="1"/>
</dbReference>
<dbReference type="Gene3D" id="2.60.40.4070">
    <property type="match status" value="1"/>
</dbReference>
<sequence>MKKLSLISLGILASLHVANAQTISSKKWADLFSYNNVIAMKEDNGKIVAAAENGIFYYTISSGEITKLSKANGLHEVKISAFDYNPQNKIALIGYQNGSLDVISPDGITYVVDIPIATGYNGSKRINHISITGDLAVISVGYGVSIFDLRKKEFKDSAFFLSGGVYEASNEATIFGNKVFSVTNTGLKSHEMNTTFPVFTTWITEMAGSFRHIDSEGILSFSSATTGYLYNNGASVPLSQTFTNVKDVVVNSNNIVVTDLNRVYTFNNNGNFNNTVSFGEECNTATTVGSSVYGGTVLSGIKNESNNSFKPDGPYFNYAYKMSLYGENQLLVSTGGRENRFNTALNNPKNPGFYYFNGMEWIYPSYFVGNTTGFNVLDVVSDPASPDDVFFTNYTTAEGRGVYKMKYNAASKDFTFTKNYNLGTTNLYARRAVGLAFDDANNLFVSIAFSSDGPDVGQLTAIGAYDRATDDFLIKNTTTLGAAQKPLFYEGLLWIPIPRLSALVAYDAKKTVNTSDDTAYILNQANGFDPNSGGNISVALDKSGDAWIGGDLGLRVLQNAVSEVKTPASATVEPIIIEQNGLGEELFRDSQILQIEVDAGDHKWVSVDGGGVYYLSSDGQQTIKHFTKENSPLPTNSITDIKVDKKTGKVYFVSYDGIVTYQGDVADVTSGFGNVLVYPNPVVYSNFKGKVTIKGLAEVTNIRIADAAGNVVHSAVARGGYYEWDLNNQRGKRVASGIYFVLMTNEDGSDKATAKIAVVN</sequence>
<dbReference type="InterPro" id="IPR036322">
    <property type="entry name" value="WD40_repeat_dom_sf"/>
</dbReference>
<dbReference type="Proteomes" id="UP000830552">
    <property type="component" value="Chromosome"/>
</dbReference>
<dbReference type="InterPro" id="IPR015943">
    <property type="entry name" value="WD40/YVTN_repeat-like_dom_sf"/>
</dbReference>
<dbReference type="EMBL" id="CP096203">
    <property type="protein sequence ID" value="UPQ77389.1"/>
    <property type="molecule type" value="Genomic_DNA"/>
</dbReference>
<organism evidence="3 4">
    <name type="scientific">Chryseobacterium nepalense</name>
    <dbReference type="NCBI Taxonomy" id="1854498"/>
    <lineage>
        <taxon>Bacteria</taxon>
        <taxon>Pseudomonadati</taxon>
        <taxon>Bacteroidota</taxon>
        <taxon>Flavobacteriia</taxon>
        <taxon>Flavobacteriales</taxon>
        <taxon>Weeksellaceae</taxon>
        <taxon>Chryseobacterium group</taxon>
        <taxon>Chryseobacterium</taxon>
    </lineage>
</organism>
<keyword evidence="4" id="KW-1185">Reference proteome</keyword>
<feature type="domain" description="PorZ N-terminal beta-propeller" evidence="2">
    <location>
        <begin position="49"/>
        <end position="193"/>
    </location>
</feature>
<evidence type="ECO:0000256" key="1">
    <source>
        <dbReference type="SAM" id="SignalP"/>
    </source>
</evidence>
<protein>
    <submittedName>
        <fullName evidence="3">T9SS type A sorting domain-containing protein</fullName>
    </submittedName>
</protein>
<gene>
    <name evidence="3" type="ORF">M0D58_07520</name>
</gene>